<keyword evidence="3" id="KW-1185">Reference proteome</keyword>
<dbReference type="AlphaFoldDB" id="J0WLE3"/>
<dbReference type="InParanoid" id="J0WLE3"/>
<organism evidence="2 3">
    <name type="scientific">Auricularia subglabra (strain TFB-10046 / SS5)</name>
    <name type="common">White-rot fungus</name>
    <name type="synonym">Auricularia delicata (strain TFB10046)</name>
    <dbReference type="NCBI Taxonomy" id="717982"/>
    <lineage>
        <taxon>Eukaryota</taxon>
        <taxon>Fungi</taxon>
        <taxon>Dikarya</taxon>
        <taxon>Basidiomycota</taxon>
        <taxon>Agaricomycotina</taxon>
        <taxon>Agaricomycetes</taxon>
        <taxon>Auriculariales</taxon>
        <taxon>Auriculariaceae</taxon>
        <taxon>Auricularia</taxon>
    </lineage>
</organism>
<feature type="region of interest" description="Disordered" evidence="1">
    <location>
        <begin position="78"/>
        <end position="97"/>
    </location>
</feature>
<dbReference type="KEGG" id="adl:AURDEDRAFT_178325"/>
<gene>
    <name evidence="2" type="ORF">AURDEDRAFT_178325</name>
</gene>
<name>J0WLE3_AURST</name>
<protein>
    <submittedName>
        <fullName evidence="2">Uncharacterized protein</fullName>
    </submittedName>
</protein>
<dbReference type="EMBL" id="JH688827">
    <property type="protein sequence ID" value="EJD32585.1"/>
    <property type="molecule type" value="Genomic_DNA"/>
</dbReference>
<evidence type="ECO:0000256" key="1">
    <source>
        <dbReference type="SAM" id="MobiDB-lite"/>
    </source>
</evidence>
<sequence length="111" mass="12050">MNDKRLLPAELSHQVAHASMRPSASASVIPARPSPRSHGRAMGLQFTSRRRQVGGSIATRDMGLKSVFNAGLRSFARDPDPGLSIETRRPARPASRVCRHALSAPARLWDG</sequence>
<feature type="region of interest" description="Disordered" evidence="1">
    <location>
        <begin position="1"/>
        <end position="45"/>
    </location>
</feature>
<dbReference type="Proteomes" id="UP000006514">
    <property type="component" value="Unassembled WGS sequence"/>
</dbReference>
<accession>J0WLE3</accession>
<reference evidence="3" key="1">
    <citation type="journal article" date="2012" name="Science">
        <title>The Paleozoic origin of enzymatic lignin decomposition reconstructed from 31 fungal genomes.</title>
        <authorList>
            <person name="Floudas D."/>
            <person name="Binder M."/>
            <person name="Riley R."/>
            <person name="Barry K."/>
            <person name="Blanchette R.A."/>
            <person name="Henrissat B."/>
            <person name="Martinez A.T."/>
            <person name="Otillar R."/>
            <person name="Spatafora J.W."/>
            <person name="Yadav J.S."/>
            <person name="Aerts A."/>
            <person name="Benoit I."/>
            <person name="Boyd A."/>
            <person name="Carlson A."/>
            <person name="Copeland A."/>
            <person name="Coutinho P.M."/>
            <person name="de Vries R.P."/>
            <person name="Ferreira P."/>
            <person name="Findley K."/>
            <person name="Foster B."/>
            <person name="Gaskell J."/>
            <person name="Glotzer D."/>
            <person name="Gorecki P."/>
            <person name="Heitman J."/>
            <person name="Hesse C."/>
            <person name="Hori C."/>
            <person name="Igarashi K."/>
            <person name="Jurgens J.A."/>
            <person name="Kallen N."/>
            <person name="Kersten P."/>
            <person name="Kohler A."/>
            <person name="Kuees U."/>
            <person name="Kumar T.K.A."/>
            <person name="Kuo A."/>
            <person name="LaButti K."/>
            <person name="Larrondo L.F."/>
            <person name="Lindquist E."/>
            <person name="Ling A."/>
            <person name="Lombard V."/>
            <person name="Lucas S."/>
            <person name="Lundell T."/>
            <person name="Martin R."/>
            <person name="McLaughlin D.J."/>
            <person name="Morgenstern I."/>
            <person name="Morin E."/>
            <person name="Murat C."/>
            <person name="Nagy L.G."/>
            <person name="Nolan M."/>
            <person name="Ohm R.A."/>
            <person name="Patyshakuliyeva A."/>
            <person name="Rokas A."/>
            <person name="Ruiz-Duenas F.J."/>
            <person name="Sabat G."/>
            <person name="Salamov A."/>
            <person name="Samejima M."/>
            <person name="Schmutz J."/>
            <person name="Slot J.C."/>
            <person name="St John F."/>
            <person name="Stenlid J."/>
            <person name="Sun H."/>
            <person name="Sun S."/>
            <person name="Syed K."/>
            <person name="Tsang A."/>
            <person name="Wiebenga A."/>
            <person name="Young D."/>
            <person name="Pisabarro A."/>
            <person name="Eastwood D.C."/>
            <person name="Martin F."/>
            <person name="Cullen D."/>
            <person name="Grigoriev I.V."/>
            <person name="Hibbett D.S."/>
        </authorList>
    </citation>
    <scope>NUCLEOTIDE SEQUENCE [LARGE SCALE GENOMIC DNA]</scope>
    <source>
        <strain evidence="3">TFB10046</strain>
    </source>
</reference>
<evidence type="ECO:0000313" key="2">
    <source>
        <dbReference type="EMBL" id="EJD32585.1"/>
    </source>
</evidence>
<evidence type="ECO:0000313" key="3">
    <source>
        <dbReference type="Proteomes" id="UP000006514"/>
    </source>
</evidence>
<proteinExistence type="predicted"/>